<sequence>MSAPETGVPTEAGRTIDRFSRSSRWVHWLTATLMTSCILTAAVLYNGSLAVIVGHRYLVEQIHVYSGIALPVPMIAGALSRAYRDDTRRLNRFTHRDWAWLRSRTRRDGTIEVGKFNAGQKLNAALSAGSIGTLLISGLAMYLTNLAPLSWRSGATFVHDWFALAVGLLVVGHVWMATRDPWAMTGMRTGRVPLSWARREHAAWAREVAGDPPIETADHRSRT</sequence>
<dbReference type="Pfam" id="PF01292">
    <property type="entry name" value="Ni_hydr_CYTB"/>
    <property type="match status" value="1"/>
</dbReference>
<keyword evidence="5 6" id="KW-0472">Membrane</keyword>
<dbReference type="RefSeq" id="WP_344044713.1">
    <property type="nucleotide sequence ID" value="NZ_BAAAPB010000002.1"/>
</dbReference>
<reference evidence="8 9" key="1">
    <citation type="journal article" date="2019" name="Int. J. Syst. Evol. Microbiol.">
        <title>The Global Catalogue of Microorganisms (GCM) 10K type strain sequencing project: providing services to taxonomists for standard genome sequencing and annotation.</title>
        <authorList>
            <consortium name="The Broad Institute Genomics Platform"/>
            <consortium name="The Broad Institute Genome Sequencing Center for Infectious Disease"/>
            <person name="Wu L."/>
            <person name="Ma J."/>
        </authorList>
    </citation>
    <scope>NUCLEOTIDE SEQUENCE [LARGE SCALE GENOMIC DNA]</scope>
    <source>
        <strain evidence="8 9">JCM 15309</strain>
    </source>
</reference>
<comment type="subcellular location">
    <subcellularLocation>
        <location evidence="1">Cell membrane</location>
        <topology evidence="1">Multi-pass membrane protein</topology>
    </subcellularLocation>
</comment>
<gene>
    <name evidence="8" type="ORF">GCM10009798_20410</name>
</gene>
<evidence type="ECO:0000259" key="7">
    <source>
        <dbReference type="Pfam" id="PF01292"/>
    </source>
</evidence>
<keyword evidence="3 6" id="KW-0812">Transmembrane</keyword>
<feature type="transmembrane region" description="Helical" evidence="6">
    <location>
        <begin position="122"/>
        <end position="141"/>
    </location>
</feature>
<feature type="transmembrane region" description="Helical" evidence="6">
    <location>
        <begin position="64"/>
        <end position="83"/>
    </location>
</feature>
<name>A0ABN2QYS5_9ACTN</name>
<dbReference type="Gene3D" id="1.20.950.20">
    <property type="entry name" value="Transmembrane di-heme cytochromes, Chain C"/>
    <property type="match status" value="1"/>
</dbReference>
<proteinExistence type="predicted"/>
<evidence type="ECO:0000313" key="8">
    <source>
        <dbReference type="EMBL" id="GAA1960619.1"/>
    </source>
</evidence>
<dbReference type="SUPFAM" id="SSF81342">
    <property type="entry name" value="Transmembrane di-heme cytochromes"/>
    <property type="match status" value="1"/>
</dbReference>
<evidence type="ECO:0000313" key="9">
    <source>
        <dbReference type="Proteomes" id="UP001500571"/>
    </source>
</evidence>
<evidence type="ECO:0000256" key="5">
    <source>
        <dbReference type="ARBA" id="ARBA00023136"/>
    </source>
</evidence>
<keyword evidence="9" id="KW-1185">Reference proteome</keyword>
<feature type="transmembrane region" description="Helical" evidence="6">
    <location>
        <begin position="25"/>
        <end position="44"/>
    </location>
</feature>
<keyword evidence="4 6" id="KW-1133">Transmembrane helix</keyword>
<dbReference type="EMBL" id="BAAAPB010000002">
    <property type="protein sequence ID" value="GAA1960619.1"/>
    <property type="molecule type" value="Genomic_DNA"/>
</dbReference>
<keyword evidence="2" id="KW-1003">Cell membrane</keyword>
<dbReference type="InterPro" id="IPR016174">
    <property type="entry name" value="Di-haem_cyt_TM"/>
</dbReference>
<dbReference type="PANTHER" id="PTHR30074">
    <property type="entry name" value="FORMATE DEHYDROGENASE, NITRATE-INDUCIBLE, CYTOCHROME B556 FDN SUBUNIT"/>
    <property type="match status" value="1"/>
</dbReference>
<evidence type="ECO:0000256" key="6">
    <source>
        <dbReference type="SAM" id="Phobius"/>
    </source>
</evidence>
<evidence type="ECO:0000256" key="2">
    <source>
        <dbReference type="ARBA" id="ARBA00022475"/>
    </source>
</evidence>
<evidence type="ECO:0000256" key="1">
    <source>
        <dbReference type="ARBA" id="ARBA00004651"/>
    </source>
</evidence>
<accession>A0ABN2QYS5</accession>
<dbReference type="InterPro" id="IPR011577">
    <property type="entry name" value="Cyt_b561_bac/Ni-Hgenase"/>
</dbReference>
<dbReference type="PANTHER" id="PTHR30074:SF6">
    <property type="entry name" value="FORMATE DEHYDROGENASE GAMMA SUBUNIT"/>
    <property type="match status" value="1"/>
</dbReference>
<protein>
    <submittedName>
        <fullName evidence="8">Formate dehydrogenase subunit gamma</fullName>
    </submittedName>
</protein>
<comment type="caution">
    <text evidence="8">The sequence shown here is derived from an EMBL/GenBank/DDBJ whole genome shotgun (WGS) entry which is preliminary data.</text>
</comment>
<feature type="domain" description="Cytochrome b561 bacterial/Ni-hydrogenase" evidence="7">
    <location>
        <begin position="18"/>
        <end position="184"/>
    </location>
</feature>
<organism evidence="8 9">
    <name type="scientific">Nocardioides panacihumi</name>
    <dbReference type="NCBI Taxonomy" id="400774"/>
    <lineage>
        <taxon>Bacteria</taxon>
        <taxon>Bacillati</taxon>
        <taxon>Actinomycetota</taxon>
        <taxon>Actinomycetes</taxon>
        <taxon>Propionibacteriales</taxon>
        <taxon>Nocardioidaceae</taxon>
        <taxon>Nocardioides</taxon>
    </lineage>
</organism>
<evidence type="ECO:0000256" key="3">
    <source>
        <dbReference type="ARBA" id="ARBA00022692"/>
    </source>
</evidence>
<dbReference type="Proteomes" id="UP001500571">
    <property type="component" value="Unassembled WGS sequence"/>
</dbReference>
<dbReference type="InterPro" id="IPR051817">
    <property type="entry name" value="FDH_cytochrome_b556_subunit"/>
</dbReference>
<feature type="transmembrane region" description="Helical" evidence="6">
    <location>
        <begin position="161"/>
        <end position="178"/>
    </location>
</feature>
<evidence type="ECO:0000256" key="4">
    <source>
        <dbReference type="ARBA" id="ARBA00022989"/>
    </source>
</evidence>